<name>A0A8H5B820_9AGAR</name>
<dbReference type="Proteomes" id="UP000567179">
    <property type="component" value="Unassembled WGS sequence"/>
</dbReference>
<protein>
    <submittedName>
        <fullName evidence="2">Uncharacterized protein</fullName>
    </submittedName>
</protein>
<comment type="caution">
    <text evidence="2">The sequence shown here is derived from an EMBL/GenBank/DDBJ whole genome shotgun (WGS) entry which is preliminary data.</text>
</comment>
<evidence type="ECO:0000256" key="1">
    <source>
        <dbReference type="SAM" id="MobiDB-lite"/>
    </source>
</evidence>
<evidence type="ECO:0000313" key="2">
    <source>
        <dbReference type="EMBL" id="KAF5317956.1"/>
    </source>
</evidence>
<gene>
    <name evidence="2" type="ORF">D9619_012030</name>
</gene>
<accession>A0A8H5B820</accession>
<sequence length="157" mass="17574">MSANQVCFSNPHEIEGVTKPNESASVGVDGFPDAQSAGLTGDIPGIGPAYDGYLDETTDTNPADDDDDDARERVRLRDILVEITWRQSRTFEYREGDLVVLETFVLVKHSDGTSEWHLESKIVRRVVPPENDTESEKSLNKSFLRAPHTRRCRRAGE</sequence>
<proteinExistence type="predicted"/>
<evidence type="ECO:0000313" key="3">
    <source>
        <dbReference type="Proteomes" id="UP000567179"/>
    </source>
</evidence>
<feature type="region of interest" description="Disordered" evidence="1">
    <location>
        <begin position="1"/>
        <end position="70"/>
    </location>
</feature>
<keyword evidence="3" id="KW-1185">Reference proteome</keyword>
<dbReference type="AlphaFoldDB" id="A0A8H5B820"/>
<organism evidence="2 3">
    <name type="scientific">Psilocybe cf. subviscida</name>
    <dbReference type="NCBI Taxonomy" id="2480587"/>
    <lineage>
        <taxon>Eukaryota</taxon>
        <taxon>Fungi</taxon>
        <taxon>Dikarya</taxon>
        <taxon>Basidiomycota</taxon>
        <taxon>Agaricomycotina</taxon>
        <taxon>Agaricomycetes</taxon>
        <taxon>Agaricomycetidae</taxon>
        <taxon>Agaricales</taxon>
        <taxon>Agaricineae</taxon>
        <taxon>Strophariaceae</taxon>
        <taxon>Psilocybe</taxon>
    </lineage>
</organism>
<reference evidence="2 3" key="1">
    <citation type="journal article" date="2020" name="ISME J.">
        <title>Uncovering the hidden diversity of litter-decomposition mechanisms in mushroom-forming fungi.</title>
        <authorList>
            <person name="Floudas D."/>
            <person name="Bentzer J."/>
            <person name="Ahren D."/>
            <person name="Johansson T."/>
            <person name="Persson P."/>
            <person name="Tunlid A."/>
        </authorList>
    </citation>
    <scope>NUCLEOTIDE SEQUENCE [LARGE SCALE GENOMIC DNA]</scope>
    <source>
        <strain evidence="2 3">CBS 101986</strain>
    </source>
</reference>
<feature type="compositionally biased region" description="Acidic residues" evidence="1">
    <location>
        <begin position="53"/>
        <end position="69"/>
    </location>
</feature>
<dbReference type="EMBL" id="JAACJJ010000031">
    <property type="protein sequence ID" value="KAF5317956.1"/>
    <property type="molecule type" value="Genomic_DNA"/>
</dbReference>